<comment type="caution">
    <text evidence="3">The sequence shown here is derived from an EMBL/GenBank/DDBJ whole genome shotgun (WGS) entry which is preliminary data.</text>
</comment>
<dbReference type="RefSeq" id="WP_307046359.1">
    <property type="nucleotide sequence ID" value="NZ_JAUSYA010000001.1"/>
</dbReference>
<name>A0ABU0Q7J1_STRAH</name>
<keyword evidence="4" id="KW-1185">Reference proteome</keyword>
<keyword evidence="2" id="KW-1133">Transmembrane helix</keyword>
<keyword evidence="2" id="KW-0812">Transmembrane</keyword>
<dbReference type="EMBL" id="JAUSYA010000001">
    <property type="protein sequence ID" value="MDQ0686633.1"/>
    <property type="molecule type" value="Genomic_DNA"/>
</dbReference>
<evidence type="ECO:0000256" key="1">
    <source>
        <dbReference type="SAM" id="MobiDB-lite"/>
    </source>
</evidence>
<protein>
    <submittedName>
        <fullName evidence="3">Uncharacterized protein</fullName>
    </submittedName>
</protein>
<proteinExistence type="predicted"/>
<evidence type="ECO:0000313" key="3">
    <source>
        <dbReference type="EMBL" id="MDQ0686633.1"/>
    </source>
</evidence>
<feature type="transmembrane region" description="Helical" evidence="2">
    <location>
        <begin position="134"/>
        <end position="158"/>
    </location>
</feature>
<reference evidence="3 4" key="1">
    <citation type="submission" date="2023-07" db="EMBL/GenBank/DDBJ databases">
        <title>Comparative genomics of wheat-associated soil bacteria to identify genetic determinants of phenazine resistance.</title>
        <authorList>
            <person name="Mouncey N."/>
        </authorList>
    </citation>
    <scope>NUCLEOTIDE SEQUENCE [LARGE SCALE GENOMIC DNA]</scope>
    <source>
        <strain evidence="3 4">W4I19-2</strain>
    </source>
</reference>
<sequence length="180" mass="19914">MASKASSEPTERPGAPALDIPALPKLGKTWYRRGPLYWLSRARTTVFLMLVMALVCFMAVSLYQGFRSEMPATARTVCDGVQVAASVAALVWGWVQQRRGHREALLNPPTPEQTRQAKLDHNRRAPGRIAAGRGLVLLAAPVLPAFAAYIVGWLTAWLTVREYPSEVGARRWLEKHGSRP</sequence>
<keyword evidence="2" id="KW-0472">Membrane</keyword>
<dbReference type="Proteomes" id="UP001243364">
    <property type="component" value="Unassembled WGS sequence"/>
</dbReference>
<gene>
    <name evidence="3" type="ORF">QFZ56_005596</name>
</gene>
<feature type="region of interest" description="Disordered" evidence="1">
    <location>
        <begin position="1"/>
        <end position="20"/>
    </location>
</feature>
<evidence type="ECO:0000313" key="4">
    <source>
        <dbReference type="Proteomes" id="UP001243364"/>
    </source>
</evidence>
<feature type="transmembrane region" description="Helical" evidence="2">
    <location>
        <begin position="46"/>
        <end position="66"/>
    </location>
</feature>
<accession>A0ABU0Q7J1</accession>
<evidence type="ECO:0000256" key="2">
    <source>
        <dbReference type="SAM" id="Phobius"/>
    </source>
</evidence>
<organism evidence="3 4">
    <name type="scientific">Streptomyces achromogenes</name>
    <dbReference type="NCBI Taxonomy" id="67255"/>
    <lineage>
        <taxon>Bacteria</taxon>
        <taxon>Bacillati</taxon>
        <taxon>Actinomycetota</taxon>
        <taxon>Actinomycetes</taxon>
        <taxon>Kitasatosporales</taxon>
        <taxon>Streptomycetaceae</taxon>
        <taxon>Streptomyces</taxon>
    </lineage>
</organism>